<dbReference type="Proteomes" id="UP000187891">
    <property type="component" value="Unassembled WGS sequence"/>
</dbReference>
<feature type="region of interest" description="Disordered" evidence="1">
    <location>
        <begin position="60"/>
        <end position="82"/>
    </location>
</feature>
<evidence type="ECO:0000313" key="2">
    <source>
        <dbReference type="EMBL" id="SCX35181.1"/>
    </source>
</evidence>
<dbReference type="EMBL" id="FMUE01000019">
    <property type="protein sequence ID" value="SCX35181.1"/>
    <property type="molecule type" value="Genomic_DNA"/>
</dbReference>
<reference evidence="3" key="1">
    <citation type="submission" date="2016-10" db="EMBL/GenBank/DDBJ databases">
        <authorList>
            <person name="Wibberg D."/>
        </authorList>
    </citation>
    <scope>NUCLEOTIDE SEQUENCE [LARGE SCALE GENOMIC DNA]</scope>
</reference>
<organism evidence="2 3">
    <name type="scientific">Agrobacterium rosae</name>
    <dbReference type="NCBI Taxonomy" id="1972867"/>
    <lineage>
        <taxon>Bacteria</taxon>
        <taxon>Pseudomonadati</taxon>
        <taxon>Pseudomonadota</taxon>
        <taxon>Alphaproteobacteria</taxon>
        <taxon>Hyphomicrobiales</taxon>
        <taxon>Rhizobiaceae</taxon>
        <taxon>Rhizobium/Agrobacterium group</taxon>
        <taxon>Agrobacterium</taxon>
    </lineage>
</organism>
<proteinExistence type="predicted"/>
<name>A0A1R3U3Q5_9HYPH</name>
<protein>
    <submittedName>
        <fullName evidence="2">Uncharacterized protein</fullName>
    </submittedName>
</protein>
<accession>A0A1R3U3Q5</accession>
<dbReference type="AlphaFoldDB" id="A0A1R3U3Q5"/>
<evidence type="ECO:0000256" key="1">
    <source>
        <dbReference type="SAM" id="MobiDB-lite"/>
    </source>
</evidence>
<sequence>MSGQQKTDTISIIVREFVGYGIFHSAPKWVNLGSRITDGCVAGYDIAWRPFFWTTVNRRSAGPPGFLTPRSQSETRPLLTLR</sequence>
<evidence type="ECO:0000313" key="3">
    <source>
        <dbReference type="Proteomes" id="UP000187891"/>
    </source>
</evidence>
<gene>
    <name evidence="2" type="ORF">DSM25559_4840</name>
</gene>